<dbReference type="AlphaFoldDB" id="A0AAJ0LXF2"/>
<feature type="region of interest" description="Disordered" evidence="1">
    <location>
        <begin position="99"/>
        <end position="121"/>
    </location>
</feature>
<reference evidence="3" key="1">
    <citation type="submission" date="2023-04" db="EMBL/GenBank/DDBJ databases">
        <title>Black Yeasts Isolated from many extreme environments.</title>
        <authorList>
            <person name="Coleine C."/>
            <person name="Stajich J.E."/>
            <person name="Selbmann L."/>
        </authorList>
    </citation>
    <scope>NUCLEOTIDE SEQUENCE</scope>
    <source>
        <strain evidence="3">CCFEE 5312</strain>
    </source>
</reference>
<sequence>MTGRVKYHTHPKPNLAARKPQAPSPPPPPSPSPPPPSPSPTPSPNGGADTLLSTNTADPKSQLLNKSTLTWLTILILLVLGTLILISCLLCRCKRRRKNAKGERKRGVNATGHSHHPSLEVTDGRNGFGAWNRNAPHQEVGGVGGGMEMVDQTSAGEGLTPLAKAAVKPAGFGNRRYGGEGMPEVRVVEVEDEGEGVSPLTARFERERGRRGAGSR</sequence>
<keyword evidence="2" id="KW-0812">Transmembrane</keyword>
<keyword evidence="2" id="KW-1133">Transmembrane helix</keyword>
<protein>
    <submittedName>
        <fullName evidence="3">Uncharacterized protein</fullName>
    </submittedName>
</protein>
<feature type="region of interest" description="Disordered" evidence="1">
    <location>
        <begin position="191"/>
        <end position="216"/>
    </location>
</feature>
<organism evidence="3 4">
    <name type="scientific">Extremus antarcticus</name>
    <dbReference type="NCBI Taxonomy" id="702011"/>
    <lineage>
        <taxon>Eukaryota</taxon>
        <taxon>Fungi</taxon>
        <taxon>Dikarya</taxon>
        <taxon>Ascomycota</taxon>
        <taxon>Pezizomycotina</taxon>
        <taxon>Dothideomycetes</taxon>
        <taxon>Dothideomycetidae</taxon>
        <taxon>Mycosphaerellales</taxon>
        <taxon>Extremaceae</taxon>
        <taxon>Extremus</taxon>
    </lineage>
</organism>
<evidence type="ECO:0000256" key="1">
    <source>
        <dbReference type="SAM" id="MobiDB-lite"/>
    </source>
</evidence>
<feature type="compositionally biased region" description="Basic residues" evidence="1">
    <location>
        <begin position="1"/>
        <end position="11"/>
    </location>
</feature>
<feature type="compositionally biased region" description="Pro residues" evidence="1">
    <location>
        <begin position="22"/>
        <end position="43"/>
    </location>
</feature>
<evidence type="ECO:0000313" key="3">
    <source>
        <dbReference type="EMBL" id="KAK3059113.1"/>
    </source>
</evidence>
<dbReference type="EMBL" id="JAWDJX010000001">
    <property type="protein sequence ID" value="KAK3059113.1"/>
    <property type="molecule type" value="Genomic_DNA"/>
</dbReference>
<evidence type="ECO:0000313" key="4">
    <source>
        <dbReference type="Proteomes" id="UP001271007"/>
    </source>
</evidence>
<gene>
    <name evidence="3" type="ORF">LTR09_000679</name>
</gene>
<keyword evidence="4" id="KW-1185">Reference proteome</keyword>
<comment type="caution">
    <text evidence="3">The sequence shown here is derived from an EMBL/GenBank/DDBJ whole genome shotgun (WGS) entry which is preliminary data.</text>
</comment>
<feature type="region of interest" description="Disordered" evidence="1">
    <location>
        <begin position="1"/>
        <end position="58"/>
    </location>
</feature>
<accession>A0AAJ0LXF2</accession>
<keyword evidence="2" id="KW-0472">Membrane</keyword>
<name>A0AAJ0LXF2_9PEZI</name>
<dbReference type="Proteomes" id="UP001271007">
    <property type="component" value="Unassembled WGS sequence"/>
</dbReference>
<evidence type="ECO:0000256" key="2">
    <source>
        <dbReference type="SAM" id="Phobius"/>
    </source>
</evidence>
<proteinExistence type="predicted"/>
<feature type="transmembrane region" description="Helical" evidence="2">
    <location>
        <begin position="69"/>
        <end position="91"/>
    </location>
</feature>